<evidence type="ECO:0000256" key="10">
    <source>
        <dbReference type="ARBA" id="ARBA00023136"/>
    </source>
</evidence>
<evidence type="ECO:0000256" key="11">
    <source>
        <dbReference type="PROSITE-ProRule" id="PRU00421"/>
    </source>
</evidence>
<keyword evidence="3" id="KW-1003">Cell membrane</keyword>
<evidence type="ECO:0000313" key="15">
    <source>
        <dbReference type="EMBL" id="QNM13914.1"/>
    </source>
</evidence>
<feature type="domain" description="PTS EIIB type-1" evidence="13">
    <location>
        <begin position="4"/>
        <end position="86"/>
    </location>
</feature>
<dbReference type="GO" id="GO:0016301">
    <property type="term" value="F:kinase activity"/>
    <property type="evidence" value="ECO:0007669"/>
    <property type="project" value="UniProtKB-KW"/>
</dbReference>
<proteinExistence type="predicted"/>
<keyword evidence="5" id="KW-0808">Transferase</keyword>
<reference evidence="15 16" key="1">
    <citation type="submission" date="2020-08" db="EMBL/GenBank/DDBJ databases">
        <authorList>
            <person name="Liu C."/>
            <person name="Sun Q."/>
        </authorList>
    </citation>
    <scope>NUCLEOTIDE SEQUENCE [LARGE SCALE GENOMIC DNA]</scope>
    <source>
        <strain evidence="15 16">NSJ-61</strain>
    </source>
</reference>
<dbReference type="InterPro" id="IPR013013">
    <property type="entry name" value="PTS_EIIC_1"/>
</dbReference>
<evidence type="ECO:0000256" key="12">
    <source>
        <dbReference type="SAM" id="Phobius"/>
    </source>
</evidence>
<evidence type="ECO:0000256" key="1">
    <source>
        <dbReference type="ARBA" id="ARBA00004651"/>
    </source>
</evidence>
<evidence type="ECO:0000256" key="9">
    <source>
        <dbReference type="ARBA" id="ARBA00022989"/>
    </source>
</evidence>
<dbReference type="InterPro" id="IPR003352">
    <property type="entry name" value="PTS_EIIC"/>
</dbReference>
<dbReference type="InterPro" id="IPR018113">
    <property type="entry name" value="PTrfase_EIIB_Cys"/>
</dbReference>
<keyword evidence="7 12" id="KW-0812">Transmembrane</keyword>
<dbReference type="AlphaFoldDB" id="A0A7G9GSY2"/>
<feature type="transmembrane region" description="Helical" evidence="12">
    <location>
        <begin position="420"/>
        <end position="441"/>
    </location>
</feature>
<keyword evidence="2" id="KW-0813">Transport</keyword>
<feature type="transmembrane region" description="Helical" evidence="12">
    <location>
        <begin position="206"/>
        <end position="225"/>
    </location>
</feature>
<dbReference type="GO" id="GO:0015771">
    <property type="term" value="P:trehalose transport"/>
    <property type="evidence" value="ECO:0007669"/>
    <property type="project" value="TreeGrafter"/>
</dbReference>
<dbReference type="GO" id="GO:0008982">
    <property type="term" value="F:protein-N(PI)-phosphohistidine-sugar phosphotransferase activity"/>
    <property type="evidence" value="ECO:0007669"/>
    <property type="project" value="InterPro"/>
</dbReference>
<dbReference type="SUPFAM" id="SSF55604">
    <property type="entry name" value="Glucose permease domain IIB"/>
    <property type="match status" value="1"/>
</dbReference>
<feature type="transmembrane region" description="Helical" evidence="12">
    <location>
        <begin position="276"/>
        <end position="298"/>
    </location>
</feature>
<organism evidence="15 16">
    <name type="scientific">[Eubacterium] hominis</name>
    <dbReference type="NCBI Taxonomy" id="2764325"/>
    <lineage>
        <taxon>Bacteria</taxon>
        <taxon>Bacillati</taxon>
        <taxon>Bacillota</taxon>
        <taxon>Erysipelotrichia</taxon>
        <taxon>Erysipelotrichales</taxon>
        <taxon>Erysipelotrichaceae</taxon>
        <taxon>Amedibacillus</taxon>
    </lineage>
</organism>
<gene>
    <name evidence="15" type="ORF">H9Q80_08245</name>
</gene>
<dbReference type="PROSITE" id="PS51098">
    <property type="entry name" value="PTS_EIIB_TYPE_1"/>
    <property type="match status" value="1"/>
</dbReference>
<feature type="transmembrane region" description="Helical" evidence="12">
    <location>
        <begin position="237"/>
        <end position="256"/>
    </location>
</feature>
<dbReference type="PANTHER" id="PTHR30175:SF1">
    <property type="entry name" value="PTS SYSTEM ARBUTIN-, CELLOBIOSE-, AND SALICIN-SPECIFIC EIIBC COMPONENT-RELATED"/>
    <property type="match status" value="1"/>
</dbReference>
<keyword evidence="16" id="KW-1185">Reference proteome</keyword>
<feature type="transmembrane region" description="Helical" evidence="12">
    <location>
        <begin position="138"/>
        <end position="155"/>
    </location>
</feature>
<evidence type="ECO:0000256" key="6">
    <source>
        <dbReference type="ARBA" id="ARBA00022683"/>
    </source>
</evidence>
<dbReference type="GO" id="GO:0005886">
    <property type="term" value="C:plasma membrane"/>
    <property type="evidence" value="ECO:0007669"/>
    <property type="project" value="UniProtKB-SubCell"/>
</dbReference>
<dbReference type="PROSITE" id="PS01035">
    <property type="entry name" value="PTS_EIIB_TYPE_1_CYS"/>
    <property type="match status" value="1"/>
</dbReference>
<dbReference type="InterPro" id="IPR050558">
    <property type="entry name" value="PTS_Sugar-Specific_Components"/>
</dbReference>
<evidence type="ECO:0000256" key="8">
    <source>
        <dbReference type="ARBA" id="ARBA00022777"/>
    </source>
</evidence>
<dbReference type="CDD" id="cd00212">
    <property type="entry name" value="PTS_IIB_glc"/>
    <property type="match status" value="1"/>
</dbReference>
<protein>
    <submittedName>
        <fullName evidence="15">PTS transporter subunit EIIC</fullName>
    </submittedName>
</protein>
<feature type="transmembrane region" description="Helical" evidence="12">
    <location>
        <begin position="319"/>
        <end position="342"/>
    </location>
</feature>
<dbReference type="InterPro" id="IPR001996">
    <property type="entry name" value="PTS_IIB_1"/>
</dbReference>
<evidence type="ECO:0000256" key="2">
    <source>
        <dbReference type="ARBA" id="ARBA00022448"/>
    </source>
</evidence>
<feature type="transmembrane region" description="Helical" evidence="12">
    <location>
        <begin position="167"/>
        <end position="186"/>
    </location>
</feature>
<feature type="active site" description="Phosphocysteine intermediate; for EIIB activity" evidence="11">
    <location>
        <position position="26"/>
    </location>
</feature>
<evidence type="ECO:0000256" key="3">
    <source>
        <dbReference type="ARBA" id="ARBA00022475"/>
    </source>
</evidence>
<dbReference type="KEGG" id="ehn:H9Q80_08245"/>
<dbReference type="Pfam" id="PF02378">
    <property type="entry name" value="PTS_EIIC"/>
    <property type="match status" value="1"/>
</dbReference>
<sequence>MNYEEIAKQILDNVGGNHNIVSIISCFTRVRIEVRNKELVNEDAISHLEGVKGASFFNMTYQIVFGGKCNDVYDALMKIADIKEEKNYENQTNKKFSWQMIIDYITGTIQPIIPVLIGCGLIQGIIAMLSYLNVDATTYGYQIVSAAGTAGYYFLPILLGFSSAKKLGVNPYIGAVLGGVLVYPSVLTLASSGESYASFYGIPVKLVAYSSTLTPIMLTMPVVYWIEKIAKKISPTVLKSVLVPAITILVALPIMLSVTGPLAQIISELLGKGITYIYSNFAIFGGLIIGATCPFFVLTGIHQATAIPIVLNELATVGYSVVFPILGFGNASVAGAALGVALKTKNKNLRGEGLSSAVIGAVGITEPALYGVLLPTKKPFIAVGIMSGICGALSLVFMVKAYGLGLCGLGGIPLFLGDTFVMWCVLMLVAYFGSAAITYFLEFKDIPEE</sequence>
<evidence type="ECO:0000259" key="14">
    <source>
        <dbReference type="PROSITE" id="PS51103"/>
    </source>
</evidence>
<dbReference type="PANTHER" id="PTHR30175">
    <property type="entry name" value="PHOSPHOTRANSFERASE SYSTEM TRANSPORT PROTEIN"/>
    <property type="match status" value="1"/>
</dbReference>
<feature type="transmembrane region" description="Helical" evidence="12">
    <location>
        <begin position="380"/>
        <end position="400"/>
    </location>
</feature>
<keyword evidence="10 12" id="KW-0472">Membrane</keyword>
<dbReference type="PROSITE" id="PS51103">
    <property type="entry name" value="PTS_EIIC_TYPE_1"/>
    <property type="match status" value="1"/>
</dbReference>
<accession>A0A7G9GSY2</accession>
<dbReference type="Pfam" id="PF00367">
    <property type="entry name" value="PTS_EIIB"/>
    <property type="match status" value="1"/>
</dbReference>
<evidence type="ECO:0000259" key="13">
    <source>
        <dbReference type="PROSITE" id="PS51098"/>
    </source>
</evidence>
<feature type="transmembrane region" description="Helical" evidence="12">
    <location>
        <begin position="112"/>
        <end position="132"/>
    </location>
</feature>
<comment type="subcellular location">
    <subcellularLocation>
        <location evidence="1">Cell membrane</location>
        <topology evidence="1">Multi-pass membrane protein</topology>
    </subcellularLocation>
</comment>
<evidence type="ECO:0000256" key="5">
    <source>
        <dbReference type="ARBA" id="ARBA00022679"/>
    </source>
</evidence>
<keyword evidence="4" id="KW-0762">Sugar transport</keyword>
<feature type="transmembrane region" description="Helical" evidence="12">
    <location>
        <begin position="354"/>
        <end position="373"/>
    </location>
</feature>
<keyword evidence="9 12" id="KW-1133">Transmembrane helix</keyword>
<dbReference type="RefSeq" id="WP_117451495.1">
    <property type="nucleotide sequence ID" value="NZ_CP060636.1"/>
</dbReference>
<evidence type="ECO:0000313" key="16">
    <source>
        <dbReference type="Proteomes" id="UP000515856"/>
    </source>
</evidence>
<dbReference type="EMBL" id="CP060636">
    <property type="protein sequence ID" value="QNM13914.1"/>
    <property type="molecule type" value="Genomic_DNA"/>
</dbReference>
<keyword evidence="8" id="KW-0418">Kinase</keyword>
<dbReference type="GO" id="GO:0090589">
    <property type="term" value="F:protein-phosphocysteine-trehalose phosphotransferase system transporter activity"/>
    <property type="evidence" value="ECO:0007669"/>
    <property type="project" value="TreeGrafter"/>
</dbReference>
<dbReference type="InterPro" id="IPR036878">
    <property type="entry name" value="Glu_permease_IIB"/>
</dbReference>
<keyword evidence="6" id="KW-0598">Phosphotransferase system</keyword>
<evidence type="ECO:0000256" key="7">
    <source>
        <dbReference type="ARBA" id="ARBA00022692"/>
    </source>
</evidence>
<name>A0A7G9GSY2_9FIRM</name>
<feature type="domain" description="PTS EIIC type-1" evidence="14">
    <location>
        <begin position="103"/>
        <end position="449"/>
    </location>
</feature>
<dbReference type="Proteomes" id="UP000515856">
    <property type="component" value="Chromosome"/>
</dbReference>
<evidence type="ECO:0000256" key="4">
    <source>
        <dbReference type="ARBA" id="ARBA00022597"/>
    </source>
</evidence>
<dbReference type="Gene3D" id="3.30.1360.60">
    <property type="entry name" value="Glucose permease domain IIB"/>
    <property type="match status" value="1"/>
</dbReference>
<dbReference type="GO" id="GO:0009401">
    <property type="term" value="P:phosphoenolpyruvate-dependent sugar phosphotransferase system"/>
    <property type="evidence" value="ECO:0007669"/>
    <property type="project" value="UniProtKB-KW"/>
</dbReference>